<dbReference type="EMBL" id="MFYX01000090">
    <property type="protein sequence ID" value="OGK03404.1"/>
    <property type="molecule type" value="Genomic_DNA"/>
</dbReference>
<accession>A0A1F7F9P8</accession>
<evidence type="ECO:0000313" key="3">
    <source>
        <dbReference type="Proteomes" id="UP000179243"/>
    </source>
</evidence>
<name>A0A1F7F9P8_UNCRA</name>
<feature type="compositionally biased region" description="Basic and acidic residues" evidence="1">
    <location>
        <begin position="46"/>
        <end position="56"/>
    </location>
</feature>
<reference evidence="2 3" key="1">
    <citation type="journal article" date="2016" name="Nat. Commun.">
        <title>Thousands of microbial genomes shed light on interconnected biogeochemical processes in an aquifer system.</title>
        <authorList>
            <person name="Anantharaman K."/>
            <person name="Brown C.T."/>
            <person name="Hug L.A."/>
            <person name="Sharon I."/>
            <person name="Castelle C.J."/>
            <person name="Probst A.J."/>
            <person name="Thomas B.C."/>
            <person name="Singh A."/>
            <person name="Wilkins M.J."/>
            <person name="Karaoz U."/>
            <person name="Brodie E.L."/>
            <person name="Williams K.H."/>
            <person name="Hubbard S.S."/>
            <person name="Banfield J.F."/>
        </authorList>
    </citation>
    <scope>NUCLEOTIDE SEQUENCE [LARGE SCALE GENOMIC DNA]</scope>
</reference>
<evidence type="ECO:0000256" key="1">
    <source>
        <dbReference type="SAM" id="MobiDB-lite"/>
    </source>
</evidence>
<feature type="region of interest" description="Disordered" evidence="1">
    <location>
        <begin position="1"/>
        <end position="56"/>
    </location>
</feature>
<sequence>MADAFDPTHPVDMKSTLGDITVRKSEGVDGVHDPDAPGQEQKRHHHEQERKDENKDHFEQLAKETEIYNEQLISKKSPFRFCIYRKEEQVLIDLVILDSNGKIRKLVQKDITHQDFKKWIRHIEEGEGLLFDGTV</sequence>
<proteinExistence type="predicted"/>
<dbReference type="AlphaFoldDB" id="A0A1F7F9P8"/>
<evidence type="ECO:0000313" key="2">
    <source>
        <dbReference type="EMBL" id="OGK03404.1"/>
    </source>
</evidence>
<gene>
    <name evidence="2" type="ORF">A2519_15425</name>
</gene>
<comment type="caution">
    <text evidence="2">The sequence shown here is derived from an EMBL/GenBank/DDBJ whole genome shotgun (WGS) entry which is preliminary data.</text>
</comment>
<feature type="compositionally biased region" description="Basic and acidic residues" evidence="1">
    <location>
        <begin position="21"/>
        <end position="35"/>
    </location>
</feature>
<dbReference type="Proteomes" id="UP000179243">
    <property type="component" value="Unassembled WGS sequence"/>
</dbReference>
<organism evidence="2 3">
    <name type="scientific">Candidatus Raymondbacteria bacterium RIFOXYD12_FULL_49_13</name>
    <dbReference type="NCBI Taxonomy" id="1817890"/>
    <lineage>
        <taxon>Bacteria</taxon>
        <taxon>Raymondiibacteriota</taxon>
    </lineage>
</organism>
<protein>
    <submittedName>
        <fullName evidence="2">Uncharacterized protein</fullName>
    </submittedName>
</protein>